<proteinExistence type="predicted"/>
<gene>
    <name evidence="1" type="ORF">OXX778_LOCUS7328</name>
</gene>
<evidence type="ECO:0000313" key="1">
    <source>
        <dbReference type="EMBL" id="CAF0818288.1"/>
    </source>
</evidence>
<reference evidence="1" key="1">
    <citation type="submission" date="2021-02" db="EMBL/GenBank/DDBJ databases">
        <authorList>
            <person name="Nowell W R."/>
        </authorList>
    </citation>
    <scope>NUCLEOTIDE SEQUENCE</scope>
    <source>
        <strain evidence="1">Ploen Becks lab</strain>
    </source>
</reference>
<keyword evidence="2" id="KW-1185">Reference proteome</keyword>
<accession>A0A813U3N3</accession>
<dbReference type="AlphaFoldDB" id="A0A813U3N3"/>
<organism evidence="1 2">
    <name type="scientific">Brachionus calyciflorus</name>
    <dbReference type="NCBI Taxonomy" id="104777"/>
    <lineage>
        <taxon>Eukaryota</taxon>
        <taxon>Metazoa</taxon>
        <taxon>Spiralia</taxon>
        <taxon>Gnathifera</taxon>
        <taxon>Rotifera</taxon>
        <taxon>Eurotatoria</taxon>
        <taxon>Monogononta</taxon>
        <taxon>Pseudotrocha</taxon>
        <taxon>Ploima</taxon>
        <taxon>Brachionidae</taxon>
        <taxon>Brachionus</taxon>
    </lineage>
</organism>
<protein>
    <submittedName>
        <fullName evidence="1">Uncharacterized protein</fullName>
    </submittedName>
</protein>
<sequence length="117" mass="13956">MPVKFETSEQTRDGCKDFSAVCNGYEVETMAWYGSKSGAENLAGWKWIRDVCYRSAVYKNLYRQLVKKFTFSIVDVETSCRMCKETVDLEELWDHVERCMELRRINYWHERQTNDTN</sequence>
<comment type="caution">
    <text evidence="1">The sequence shown here is derived from an EMBL/GenBank/DDBJ whole genome shotgun (WGS) entry which is preliminary data.</text>
</comment>
<dbReference type="Proteomes" id="UP000663879">
    <property type="component" value="Unassembled WGS sequence"/>
</dbReference>
<evidence type="ECO:0000313" key="2">
    <source>
        <dbReference type="Proteomes" id="UP000663879"/>
    </source>
</evidence>
<name>A0A813U3N3_9BILA</name>
<dbReference type="EMBL" id="CAJNOC010000928">
    <property type="protein sequence ID" value="CAF0818288.1"/>
    <property type="molecule type" value="Genomic_DNA"/>
</dbReference>